<dbReference type="EMBL" id="BAAAQM010000016">
    <property type="protein sequence ID" value="GAA1971064.1"/>
    <property type="molecule type" value="Genomic_DNA"/>
</dbReference>
<accession>A0ABP5CZ11</accession>
<dbReference type="RefSeq" id="WP_344657900.1">
    <property type="nucleotide sequence ID" value="NZ_BAAAQM010000016.1"/>
</dbReference>
<evidence type="ECO:0000313" key="1">
    <source>
        <dbReference type="EMBL" id="GAA1971064.1"/>
    </source>
</evidence>
<evidence type="ECO:0000313" key="2">
    <source>
        <dbReference type="Proteomes" id="UP001499854"/>
    </source>
</evidence>
<proteinExistence type="predicted"/>
<protein>
    <recommendedName>
        <fullName evidence="3">Secreted protein</fullName>
    </recommendedName>
</protein>
<gene>
    <name evidence="1" type="ORF">GCM10009838_32970</name>
</gene>
<comment type="caution">
    <text evidence="1">The sequence shown here is derived from an EMBL/GenBank/DDBJ whole genome shotgun (WGS) entry which is preliminary data.</text>
</comment>
<organism evidence="1 2">
    <name type="scientific">Catenulispora subtropica</name>
    <dbReference type="NCBI Taxonomy" id="450798"/>
    <lineage>
        <taxon>Bacteria</taxon>
        <taxon>Bacillati</taxon>
        <taxon>Actinomycetota</taxon>
        <taxon>Actinomycetes</taxon>
        <taxon>Catenulisporales</taxon>
        <taxon>Catenulisporaceae</taxon>
        <taxon>Catenulispora</taxon>
    </lineage>
</organism>
<dbReference type="Proteomes" id="UP001499854">
    <property type="component" value="Unassembled WGS sequence"/>
</dbReference>
<sequence length="538" mass="54665">MGTFGALGVVAVVLLAGLGYGFSTRDKNPAAITQTSSRNLPVGSATGVCQGEIGSGADTSTTLTTFSPGGASPAGSGTAAGGTVADGATVQYIDGKAFAPLKIGPVGTRSTSSQVTQFTMVADDAGLPHPVPLVIQASGSNAPGFTASELLRSDSGSKRGLAASACTTPGTDFWFAGVSIGNTERDSYLELANTDTAPATVNMTFYGPDGQIDTGTVGHDITVLPKTSMQYLLSTALAGNTPKTGVASVHVTTTQGRVAAQVLDWDRAQNGAKDGRGFDFIPALGPNQAQQMTQTIPGVPAPGQTLSKFDLVLTATSDKPVSIDHMYWFGKSGRIELSGQTTDAAQGYTKRDEPLSLTPGHTIVVDMKDALKDPDEAATLQVVGSGGPFVAGVRLVETDQKSNTQDTAYLSPAGSVTGQAIIPDSNIGGPAKTVLQLTAAGDKGATVQVTTIGQDNKPTTDTVQVAANSTVAYVPKATGWFTAIVQPQAGGDPVYGARVLTDAPNKGGIQATVQNLVDARVLVAVPPVAGDLSGAVRR</sequence>
<keyword evidence="2" id="KW-1185">Reference proteome</keyword>
<reference evidence="2" key="1">
    <citation type="journal article" date="2019" name="Int. J. Syst. Evol. Microbiol.">
        <title>The Global Catalogue of Microorganisms (GCM) 10K type strain sequencing project: providing services to taxonomists for standard genome sequencing and annotation.</title>
        <authorList>
            <consortium name="The Broad Institute Genomics Platform"/>
            <consortium name="The Broad Institute Genome Sequencing Center for Infectious Disease"/>
            <person name="Wu L."/>
            <person name="Ma J."/>
        </authorList>
    </citation>
    <scope>NUCLEOTIDE SEQUENCE [LARGE SCALE GENOMIC DNA]</scope>
    <source>
        <strain evidence="2">JCM 16013</strain>
    </source>
</reference>
<dbReference type="Pfam" id="PF18986">
    <property type="entry name" value="DUF5719"/>
    <property type="match status" value="1"/>
</dbReference>
<name>A0ABP5CZ11_9ACTN</name>
<dbReference type="InterPro" id="IPR043777">
    <property type="entry name" value="DUF5719"/>
</dbReference>
<evidence type="ECO:0008006" key="3">
    <source>
        <dbReference type="Google" id="ProtNLM"/>
    </source>
</evidence>